<dbReference type="Proteomes" id="UP000176282">
    <property type="component" value="Unassembled WGS sequence"/>
</dbReference>
<evidence type="ECO:0000313" key="1">
    <source>
        <dbReference type="EMBL" id="OGH67747.1"/>
    </source>
</evidence>
<dbReference type="EMBL" id="MFQB01000026">
    <property type="protein sequence ID" value="OGH67747.1"/>
    <property type="molecule type" value="Genomic_DNA"/>
</dbReference>
<accession>A0A1F6M7Y4</accession>
<comment type="caution">
    <text evidence="1">The sequence shown here is derived from an EMBL/GenBank/DDBJ whole genome shotgun (WGS) entry which is preliminary data.</text>
</comment>
<organism evidence="1 2">
    <name type="scientific">Candidatus Magasanikbacteria bacterium RIFCSPHIGHO2_02_FULL_47_14</name>
    <dbReference type="NCBI Taxonomy" id="1798680"/>
    <lineage>
        <taxon>Bacteria</taxon>
        <taxon>Candidatus Magasanikiibacteriota</taxon>
    </lineage>
</organism>
<gene>
    <name evidence="1" type="ORF">A3J66_00875</name>
</gene>
<dbReference type="AlphaFoldDB" id="A0A1F6M7Y4"/>
<dbReference type="InterPro" id="IPR005358">
    <property type="entry name" value="Puta_zinc/iron-chelating_dom"/>
</dbReference>
<reference evidence="1 2" key="1">
    <citation type="journal article" date="2016" name="Nat. Commun.">
        <title>Thousands of microbial genomes shed light on interconnected biogeochemical processes in an aquifer system.</title>
        <authorList>
            <person name="Anantharaman K."/>
            <person name="Brown C.T."/>
            <person name="Hug L.A."/>
            <person name="Sharon I."/>
            <person name="Castelle C.J."/>
            <person name="Probst A.J."/>
            <person name="Thomas B.C."/>
            <person name="Singh A."/>
            <person name="Wilkins M.J."/>
            <person name="Karaoz U."/>
            <person name="Brodie E.L."/>
            <person name="Williams K.H."/>
            <person name="Hubbard S.S."/>
            <person name="Banfield J.F."/>
        </authorList>
    </citation>
    <scope>NUCLEOTIDE SEQUENCE [LARGE SCALE GENOMIC DNA]</scope>
</reference>
<evidence type="ECO:0000313" key="2">
    <source>
        <dbReference type="Proteomes" id="UP000176282"/>
    </source>
</evidence>
<name>A0A1F6M7Y4_9BACT</name>
<dbReference type="STRING" id="1798680.A3J66_00875"/>
<proteinExistence type="predicted"/>
<dbReference type="Pfam" id="PF03692">
    <property type="entry name" value="CxxCxxCC"/>
    <property type="match status" value="1"/>
</dbReference>
<protein>
    <recommendedName>
        <fullName evidence="3">Zinc/iron-chelating domain-containing protein</fullName>
    </recommendedName>
</protein>
<evidence type="ECO:0008006" key="3">
    <source>
        <dbReference type="Google" id="ProtNLM"/>
    </source>
</evidence>
<sequence>MIETLVQFYDELDVLYRGIEKDCYECRDPDCMGYIWLLKEEVERLYELSVPLVQVNNGPTFIHSFPIAANGQPDLSVRYPQCSQLCTDSRTCSIHEDRPWICRLYPLGLETEEDGTVVWALHQDCLHVRRLKERGLLSDFELRARNIINNLSPRLLEEIVKTYREVDVLSSFPNGENDYSCLQEVSHVEM</sequence>